<reference evidence="2 3" key="1">
    <citation type="submission" date="2016-01" db="EMBL/GenBank/DDBJ databases">
        <title>Annotation of Pseudomonas oryzihabitans USDA-ARS-USMARC-56511.</title>
        <authorList>
            <person name="Harhay G.P."/>
            <person name="Harhay D.M."/>
            <person name="Smith T.P.L."/>
            <person name="Bono J.L."/>
            <person name="Heaton M.P."/>
            <person name="Clawson M.L."/>
            <person name="Chitko-Mckown C.G."/>
            <person name="Capik S.F."/>
            <person name="DeDonder K.D."/>
            <person name="Apley M.D."/>
            <person name="Lubbers B.V."/>
            <person name="White B.J."/>
            <person name="Larson R.L."/>
        </authorList>
    </citation>
    <scope>NUCLEOTIDE SEQUENCE [LARGE SCALE GENOMIC DNA]</scope>
    <source>
        <strain evidence="2 3">USDA-ARS-USMARC-56511</strain>
    </source>
</reference>
<proteinExistence type="predicted"/>
<evidence type="ECO:0000259" key="1">
    <source>
        <dbReference type="Pfam" id="PF03992"/>
    </source>
</evidence>
<evidence type="ECO:0000313" key="2">
    <source>
        <dbReference type="EMBL" id="ALZ84785.1"/>
    </source>
</evidence>
<organism evidence="2 3">
    <name type="scientific">Pseudomonas oryzihabitans</name>
    <dbReference type="NCBI Taxonomy" id="47885"/>
    <lineage>
        <taxon>Bacteria</taxon>
        <taxon>Pseudomonadati</taxon>
        <taxon>Pseudomonadota</taxon>
        <taxon>Gammaproteobacteria</taxon>
        <taxon>Pseudomonadales</taxon>
        <taxon>Pseudomonadaceae</taxon>
        <taxon>Pseudomonas</taxon>
    </lineage>
</organism>
<dbReference type="KEGG" id="por:APT59_11480"/>
<dbReference type="AlphaFoldDB" id="A0A0U4P1I7"/>
<dbReference type="SUPFAM" id="SSF54909">
    <property type="entry name" value="Dimeric alpha+beta barrel"/>
    <property type="match status" value="1"/>
</dbReference>
<feature type="domain" description="ABM" evidence="1">
    <location>
        <begin position="8"/>
        <end position="77"/>
    </location>
</feature>
<dbReference type="Proteomes" id="UP000064137">
    <property type="component" value="Chromosome"/>
</dbReference>
<dbReference type="RefSeq" id="WP_059314960.1">
    <property type="nucleotide sequence ID" value="NZ_CP013987.1"/>
</dbReference>
<protein>
    <recommendedName>
        <fullName evidence="1">ABM domain-containing protein</fullName>
    </recommendedName>
</protein>
<dbReference type="Gene3D" id="3.30.70.100">
    <property type="match status" value="1"/>
</dbReference>
<dbReference type="InterPro" id="IPR011008">
    <property type="entry name" value="Dimeric_a/b-barrel"/>
</dbReference>
<dbReference type="EMBL" id="CP013987">
    <property type="protein sequence ID" value="ALZ84785.1"/>
    <property type="molecule type" value="Genomic_DNA"/>
</dbReference>
<accession>A0A0U4P1I7</accession>
<sequence length="101" mass="11246">MPDVHSLTLLRAQPERSLALGAHLLDLATLAVTDAGCLDYRVFQGGEDRDLWVIQARWASVAAQDDHFNQPHTLAFLDELPKLADEVDLYPLEPKKPTAEL</sequence>
<evidence type="ECO:0000313" key="3">
    <source>
        <dbReference type="Proteomes" id="UP000064137"/>
    </source>
</evidence>
<dbReference type="OrthoDB" id="6039968at2"/>
<dbReference type="Pfam" id="PF03992">
    <property type="entry name" value="ABM"/>
    <property type="match status" value="1"/>
</dbReference>
<name>A0A0U4P1I7_9PSED</name>
<dbReference type="InterPro" id="IPR007138">
    <property type="entry name" value="ABM_dom"/>
</dbReference>
<gene>
    <name evidence="2" type="ORF">APT59_11480</name>
</gene>